<name>A0A2Z3LCA9_9BACT</name>
<proteinExistence type="predicted"/>
<evidence type="ECO:0000313" key="2">
    <source>
        <dbReference type="Proteomes" id="UP000245872"/>
    </source>
</evidence>
<dbReference type="AlphaFoldDB" id="A0A2Z3LCA9"/>
<dbReference type="RefSeq" id="WP_109997007.1">
    <property type="nucleotide sequence ID" value="NZ_CP029619.1"/>
</dbReference>
<dbReference type="PANTHER" id="PTHR42923:SF17">
    <property type="entry name" value="AMINE OXIDASE DOMAIN-CONTAINING PROTEIN"/>
    <property type="match status" value="1"/>
</dbReference>
<dbReference type="KEGG" id="cher:DK880_00224"/>
<dbReference type="Gene3D" id="3.50.50.60">
    <property type="entry name" value="FAD/NAD(P)-binding domain"/>
    <property type="match status" value="1"/>
</dbReference>
<sequence>MRKKSIAIIGGGGAGATAAWALSKVHNISLFEMENTLGGHAYTETLEINGHRVKVDLGVEYFSEKQAPNLYTLLNHFKIDTFIAPLSFGAASKEKNDEFWTNTHIKGPIWEKISRECSRFHAQMHEIIHLDNPIVQKTTLGQFLKQENYSKDFIYKALLPLLTTFSSGNSQTLAYSLTFCAISFSMGLLSFFHPTYWRKSEEGIGNYLSKISQELGDKIHLNSKVVKVERDSNCVLIYVDKKPPLKFDEVIFATHADTTLSMISNPTDEEKNILGHFEYTPIECVLHSDLSILTKKFNATIYCEFTYKQHEDRFIGSLTRVINCLDPYKHIETPILVTFDPKFTISDQYIYLKKYWKIPKLRPQDMSNKKNIRKLQGKNHFWFCGTDTSLTGHEGAIVSGLVVADALGAYYPFSHNNWATMQFNIVKNIMGIYTPYEQVTNIITNSIYFIAKSLGLHKSQVSKVFLDFYA</sequence>
<gene>
    <name evidence="1" type="ORF">DK880_00224</name>
</gene>
<reference evidence="1 2" key="1">
    <citation type="submission" date="2018-05" db="EMBL/GenBank/DDBJ databases">
        <title>Candidatus Cardinium hertigii Genome Assembly.</title>
        <authorList>
            <person name="Showmaker K.C."/>
            <person name="Walden K.O."/>
            <person name="Fields C.J."/>
            <person name="Lambert K.N."/>
            <person name="Hudson M.E."/>
        </authorList>
    </citation>
    <scope>NUCLEOTIDE SEQUENCE [LARGE SCALE GENOMIC DNA]</scope>
    <source>
        <strain evidence="2">cHgTN10</strain>
    </source>
</reference>
<dbReference type="InterPro" id="IPR036188">
    <property type="entry name" value="FAD/NAD-bd_sf"/>
</dbReference>
<organism evidence="1 2">
    <name type="scientific">Candidatus Cardinium hertigii</name>
    <dbReference type="NCBI Taxonomy" id="247481"/>
    <lineage>
        <taxon>Bacteria</taxon>
        <taxon>Pseudomonadati</taxon>
        <taxon>Bacteroidota</taxon>
        <taxon>Cytophagia</taxon>
        <taxon>Cytophagales</taxon>
        <taxon>Amoebophilaceae</taxon>
        <taxon>Candidatus Cardinium</taxon>
    </lineage>
</organism>
<evidence type="ECO:0000313" key="1">
    <source>
        <dbReference type="EMBL" id="AWN81556.1"/>
    </source>
</evidence>
<dbReference type="OrthoDB" id="20837at2"/>
<dbReference type="SUPFAM" id="SSF51905">
    <property type="entry name" value="FAD/NAD(P)-binding domain"/>
    <property type="match status" value="1"/>
</dbReference>
<keyword evidence="2" id="KW-1185">Reference proteome</keyword>
<dbReference type="GO" id="GO:0016491">
    <property type="term" value="F:oxidoreductase activity"/>
    <property type="evidence" value="ECO:0007669"/>
    <property type="project" value="TreeGrafter"/>
</dbReference>
<protein>
    <submittedName>
        <fullName evidence="1">Uncharacterized protein</fullName>
    </submittedName>
</protein>
<dbReference type="PANTHER" id="PTHR42923">
    <property type="entry name" value="PROTOPORPHYRINOGEN OXIDASE"/>
    <property type="match status" value="1"/>
</dbReference>
<dbReference type="InterPro" id="IPR050464">
    <property type="entry name" value="Zeta_carotene_desat/Oxidored"/>
</dbReference>
<dbReference type="Pfam" id="PF13450">
    <property type="entry name" value="NAD_binding_8"/>
    <property type="match status" value="1"/>
</dbReference>
<dbReference type="Proteomes" id="UP000245872">
    <property type="component" value="Chromosome"/>
</dbReference>
<accession>A0A2Z3LCA9</accession>
<dbReference type="EMBL" id="CP029619">
    <property type="protein sequence ID" value="AWN81556.1"/>
    <property type="molecule type" value="Genomic_DNA"/>
</dbReference>